<keyword evidence="1" id="KW-0472">Membrane</keyword>
<evidence type="ECO:0000256" key="1">
    <source>
        <dbReference type="SAM" id="Phobius"/>
    </source>
</evidence>
<evidence type="ECO:0000313" key="2">
    <source>
        <dbReference type="EMBL" id="KAK7691051.1"/>
    </source>
</evidence>
<sequence length="176" mass="19488">MVFVSFTSCIWILVYSLIAFSNVHALGVMIIASVAQSFNAMPFTCSIPLLVPDQTNIGLVFGVWKAFNNAGSVIIDIVAGRLQDITPDGGYSKVMAFFITMKAMEVCWGAFYGLLDRKYLGGVLTMSEHQRHIVEKTVDLKKVPGRRPYPFATWFGLGLLFSAGVTAWVLYIKYSI</sequence>
<comment type="caution">
    <text evidence="2">The sequence shown here is derived from an EMBL/GenBank/DDBJ whole genome shotgun (WGS) entry which is preliminary data.</text>
</comment>
<proteinExistence type="predicted"/>
<accession>A0AAW0GNE4</accession>
<dbReference type="PANTHER" id="PTHR23512">
    <property type="entry name" value="MAJOR FACILITATOR SUPERFAMILY DOMAIN-CONTAINING PROTEIN 1"/>
    <property type="match status" value="1"/>
</dbReference>
<dbReference type="AlphaFoldDB" id="A0AAW0GNE4"/>
<keyword evidence="1" id="KW-1133">Transmembrane helix</keyword>
<dbReference type="Proteomes" id="UP001385951">
    <property type="component" value="Unassembled WGS sequence"/>
</dbReference>
<dbReference type="InterPro" id="IPR052187">
    <property type="entry name" value="MFSD1"/>
</dbReference>
<organism evidence="2 3">
    <name type="scientific">Cerrena zonata</name>
    <dbReference type="NCBI Taxonomy" id="2478898"/>
    <lineage>
        <taxon>Eukaryota</taxon>
        <taxon>Fungi</taxon>
        <taxon>Dikarya</taxon>
        <taxon>Basidiomycota</taxon>
        <taxon>Agaricomycotina</taxon>
        <taxon>Agaricomycetes</taxon>
        <taxon>Polyporales</taxon>
        <taxon>Cerrenaceae</taxon>
        <taxon>Cerrena</taxon>
    </lineage>
</organism>
<evidence type="ECO:0000313" key="3">
    <source>
        <dbReference type="Proteomes" id="UP001385951"/>
    </source>
</evidence>
<keyword evidence="1" id="KW-0812">Transmembrane</keyword>
<dbReference type="PANTHER" id="PTHR23512:SF12">
    <property type="entry name" value="TRANSPORTER, PUTATIVE (AFU_ORTHOLOGUE AFUA_4G00260)-RELATED"/>
    <property type="match status" value="1"/>
</dbReference>
<dbReference type="EMBL" id="JASBNA010000006">
    <property type="protein sequence ID" value="KAK7691051.1"/>
    <property type="molecule type" value="Genomic_DNA"/>
</dbReference>
<name>A0AAW0GNE4_9APHY</name>
<feature type="transmembrane region" description="Helical" evidence="1">
    <location>
        <begin position="151"/>
        <end position="172"/>
    </location>
</feature>
<gene>
    <name evidence="2" type="ORF">QCA50_006154</name>
</gene>
<keyword evidence="3" id="KW-1185">Reference proteome</keyword>
<feature type="transmembrane region" description="Helical" evidence="1">
    <location>
        <begin position="94"/>
        <end position="115"/>
    </location>
</feature>
<protein>
    <submittedName>
        <fullName evidence="2">Uncharacterized protein</fullName>
    </submittedName>
</protein>
<reference evidence="2 3" key="1">
    <citation type="submission" date="2022-09" db="EMBL/GenBank/DDBJ databases">
        <authorList>
            <person name="Palmer J.M."/>
        </authorList>
    </citation>
    <scope>NUCLEOTIDE SEQUENCE [LARGE SCALE GENOMIC DNA]</scope>
    <source>
        <strain evidence="2 3">DSM 7382</strain>
    </source>
</reference>
<feature type="transmembrane region" description="Helical" evidence="1">
    <location>
        <begin position="12"/>
        <end position="34"/>
    </location>
</feature>